<keyword evidence="11" id="KW-1185">Reference proteome</keyword>
<evidence type="ECO:0000256" key="6">
    <source>
        <dbReference type="ARBA" id="ARBA00022801"/>
    </source>
</evidence>
<feature type="domain" description="DDE Tnp4" evidence="8">
    <location>
        <begin position="145"/>
        <end position="306"/>
    </location>
</feature>
<dbReference type="GO" id="GO:0004518">
    <property type="term" value="F:nuclease activity"/>
    <property type="evidence" value="ECO:0007669"/>
    <property type="project" value="UniProtKB-KW"/>
</dbReference>
<dbReference type="Pfam" id="PF26138">
    <property type="entry name" value="DUF8040"/>
    <property type="match status" value="1"/>
</dbReference>
<dbReference type="Pfam" id="PF13359">
    <property type="entry name" value="DDE_Tnp_4"/>
    <property type="match status" value="1"/>
</dbReference>
<evidence type="ECO:0000256" key="5">
    <source>
        <dbReference type="ARBA" id="ARBA00022723"/>
    </source>
</evidence>
<dbReference type="AlphaFoldDB" id="A0A7J7FV90"/>
<dbReference type="GO" id="GO:0005634">
    <property type="term" value="C:nucleus"/>
    <property type="evidence" value="ECO:0007669"/>
    <property type="project" value="UniProtKB-SubCell"/>
</dbReference>
<keyword evidence="6" id="KW-0378">Hydrolase</keyword>
<dbReference type="PANTHER" id="PTHR22930:SF221">
    <property type="entry name" value="NUCLEASE HARBI1"/>
    <property type="match status" value="1"/>
</dbReference>
<feature type="domain" description="DUF8040" evidence="9">
    <location>
        <begin position="41"/>
        <end position="135"/>
    </location>
</feature>
<comment type="similarity">
    <text evidence="3">Belongs to the HARBI1 family.</text>
</comment>
<gene>
    <name evidence="10" type="ORF">HYC85_028464</name>
</gene>
<organism evidence="10 11">
    <name type="scientific">Camellia sinensis</name>
    <name type="common">Tea plant</name>
    <name type="synonym">Thea sinensis</name>
    <dbReference type="NCBI Taxonomy" id="4442"/>
    <lineage>
        <taxon>Eukaryota</taxon>
        <taxon>Viridiplantae</taxon>
        <taxon>Streptophyta</taxon>
        <taxon>Embryophyta</taxon>
        <taxon>Tracheophyta</taxon>
        <taxon>Spermatophyta</taxon>
        <taxon>Magnoliopsida</taxon>
        <taxon>eudicotyledons</taxon>
        <taxon>Gunneridae</taxon>
        <taxon>Pentapetalae</taxon>
        <taxon>asterids</taxon>
        <taxon>Ericales</taxon>
        <taxon>Theaceae</taxon>
        <taxon>Camellia</taxon>
    </lineage>
</organism>
<evidence type="ECO:0000259" key="8">
    <source>
        <dbReference type="Pfam" id="PF13359"/>
    </source>
</evidence>
<evidence type="ECO:0000313" key="11">
    <source>
        <dbReference type="Proteomes" id="UP000593564"/>
    </source>
</evidence>
<dbReference type="EMBL" id="JACBKZ010000014">
    <property type="protein sequence ID" value="KAF5932293.1"/>
    <property type="molecule type" value="Genomic_DNA"/>
</dbReference>
<evidence type="ECO:0000313" key="10">
    <source>
        <dbReference type="EMBL" id="KAF5932293.1"/>
    </source>
</evidence>
<evidence type="ECO:0008006" key="12">
    <source>
        <dbReference type="Google" id="ProtNLM"/>
    </source>
</evidence>
<evidence type="ECO:0000256" key="3">
    <source>
        <dbReference type="ARBA" id="ARBA00006958"/>
    </source>
</evidence>
<dbReference type="InterPro" id="IPR027806">
    <property type="entry name" value="HARBI1_dom"/>
</dbReference>
<dbReference type="InterPro" id="IPR058353">
    <property type="entry name" value="DUF8040"/>
</dbReference>
<dbReference type="InterPro" id="IPR045249">
    <property type="entry name" value="HARBI1-like"/>
</dbReference>
<dbReference type="GO" id="GO:0046872">
    <property type="term" value="F:metal ion binding"/>
    <property type="evidence" value="ECO:0007669"/>
    <property type="project" value="UniProtKB-KW"/>
</dbReference>
<keyword evidence="7" id="KW-0539">Nucleus</keyword>
<dbReference type="GO" id="GO:0016787">
    <property type="term" value="F:hydrolase activity"/>
    <property type="evidence" value="ECO:0007669"/>
    <property type="project" value="UniProtKB-KW"/>
</dbReference>
<dbReference type="PANTHER" id="PTHR22930">
    <property type="match status" value="1"/>
</dbReference>
<protein>
    <recommendedName>
        <fullName evidence="12">DDE Tnp4 domain-containing protein</fullName>
    </recommendedName>
</protein>
<name>A0A7J7FV90_CAMSI</name>
<keyword evidence="5" id="KW-0479">Metal-binding</keyword>
<comment type="subcellular location">
    <subcellularLocation>
        <location evidence="2">Nucleus</location>
    </subcellularLocation>
</comment>
<comment type="caution">
    <text evidence="10">The sequence shown here is derived from an EMBL/GenBank/DDBJ whole genome shotgun (WGS) entry which is preliminary data.</text>
</comment>
<accession>A0A7J7FV90</accession>
<dbReference type="Proteomes" id="UP000593564">
    <property type="component" value="Unassembled WGS sequence"/>
</dbReference>
<comment type="cofactor">
    <cofactor evidence="1">
        <name>a divalent metal cation</name>
        <dbReference type="ChEBI" id="CHEBI:60240"/>
    </cofactor>
</comment>
<evidence type="ECO:0000256" key="2">
    <source>
        <dbReference type="ARBA" id="ARBA00004123"/>
    </source>
</evidence>
<sequence>MEISSDEDEVTDDFMDFLMIACMHDQINASSTRRPQRTCPFKGDDYIFGLLTGHPETMMNIMRMDAQTFILLKDTLLHNGFIDIEHMHISVEESLGIFLYTFAQNDRHRLLADRFQHSTETICRHIKIIMRALCKLASTDCVGAIDGTLVDAWVPASRQNTFRGRKSTVSQNVLAACDFDMLFTFINSGWEGSAHDNAILIDSITRADLQFPHPPNGKYYLVDAGFTNMPGFLAPFRSQRYHLQEFRDRHYSGPKELFNHRHSSLRNVIERTFGVLKKRFPILRSMPNYKSTRQGPLVIACCVVHNWIRLHAAMDPLFMEADNEMAAEAEEDELVGNQADYVDMSQHGLTYQSNIRDAIATAMWQNHVGHG</sequence>
<evidence type="ECO:0000256" key="7">
    <source>
        <dbReference type="ARBA" id="ARBA00023242"/>
    </source>
</evidence>
<evidence type="ECO:0000256" key="1">
    <source>
        <dbReference type="ARBA" id="ARBA00001968"/>
    </source>
</evidence>
<evidence type="ECO:0000259" key="9">
    <source>
        <dbReference type="Pfam" id="PF26138"/>
    </source>
</evidence>
<proteinExistence type="inferred from homology"/>
<reference evidence="10 11" key="2">
    <citation type="submission" date="2020-07" db="EMBL/GenBank/DDBJ databases">
        <title>Genome assembly of wild tea tree DASZ reveals pedigree and selection history of tea varieties.</title>
        <authorList>
            <person name="Zhang W."/>
        </authorList>
    </citation>
    <scope>NUCLEOTIDE SEQUENCE [LARGE SCALE GENOMIC DNA]</scope>
    <source>
        <strain evidence="11">cv. G240</strain>
        <tissue evidence="10">Leaf</tissue>
    </source>
</reference>
<keyword evidence="4" id="KW-0540">Nuclease</keyword>
<reference evidence="11" key="1">
    <citation type="journal article" date="2020" name="Nat. Commun.">
        <title>Genome assembly of wild tea tree DASZ reveals pedigree and selection history of tea varieties.</title>
        <authorList>
            <person name="Zhang W."/>
            <person name="Zhang Y."/>
            <person name="Qiu H."/>
            <person name="Guo Y."/>
            <person name="Wan H."/>
            <person name="Zhang X."/>
            <person name="Scossa F."/>
            <person name="Alseekh S."/>
            <person name="Zhang Q."/>
            <person name="Wang P."/>
            <person name="Xu L."/>
            <person name="Schmidt M.H."/>
            <person name="Jia X."/>
            <person name="Li D."/>
            <person name="Zhu A."/>
            <person name="Guo F."/>
            <person name="Chen W."/>
            <person name="Ni D."/>
            <person name="Usadel B."/>
            <person name="Fernie A.R."/>
            <person name="Wen W."/>
        </authorList>
    </citation>
    <scope>NUCLEOTIDE SEQUENCE [LARGE SCALE GENOMIC DNA]</scope>
    <source>
        <strain evidence="11">cv. G240</strain>
    </source>
</reference>
<evidence type="ECO:0000256" key="4">
    <source>
        <dbReference type="ARBA" id="ARBA00022722"/>
    </source>
</evidence>